<gene>
    <name evidence="1" type="ORF">QTL97_02990</name>
</gene>
<dbReference type="AlphaFoldDB" id="A0AAW9A9V3"/>
<dbReference type="InterPro" id="IPR037208">
    <property type="entry name" value="Spo0E-like_sf"/>
</dbReference>
<sequence>MLEEQVESKRTELIVMARQKGLSSIDTLMISEELDRLINQYNSLENEEIFLK</sequence>
<protein>
    <submittedName>
        <fullName evidence="1">Aspartyl-phosphate phosphatase Spo0E family protein</fullName>
    </submittedName>
</protein>
<comment type="caution">
    <text evidence="1">The sequence shown here is derived from an EMBL/GenBank/DDBJ whole genome shotgun (WGS) entry which is preliminary data.</text>
</comment>
<organism evidence="1 2">
    <name type="scientific">Sporosarcina thermotolerans</name>
    <dbReference type="NCBI Taxonomy" id="633404"/>
    <lineage>
        <taxon>Bacteria</taxon>
        <taxon>Bacillati</taxon>
        <taxon>Bacillota</taxon>
        <taxon>Bacilli</taxon>
        <taxon>Bacillales</taxon>
        <taxon>Caryophanaceae</taxon>
        <taxon>Sporosarcina</taxon>
    </lineage>
</organism>
<dbReference type="RefSeq" id="WP_283734615.1">
    <property type="nucleotide sequence ID" value="NZ_CP125968.1"/>
</dbReference>
<dbReference type="GO" id="GO:0046983">
    <property type="term" value="F:protein dimerization activity"/>
    <property type="evidence" value="ECO:0007669"/>
    <property type="project" value="InterPro"/>
</dbReference>
<dbReference type="EMBL" id="JAUBDJ010000001">
    <property type="protein sequence ID" value="MDW0115908.1"/>
    <property type="molecule type" value="Genomic_DNA"/>
</dbReference>
<proteinExistence type="predicted"/>
<dbReference type="Gene3D" id="4.10.280.10">
    <property type="entry name" value="Helix-loop-helix DNA-binding domain"/>
    <property type="match status" value="1"/>
</dbReference>
<accession>A0AAW9A9V3</accession>
<dbReference type="InterPro" id="IPR036638">
    <property type="entry name" value="HLH_DNA-bd_sf"/>
</dbReference>
<dbReference type="Pfam" id="PF09388">
    <property type="entry name" value="SpoOE-like"/>
    <property type="match status" value="1"/>
</dbReference>
<evidence type="ECO:0000313" key="2">
    <source>
        <dbReference type="Proteomes" id="UP001271648"/>
    </source>
</evidence>
<name>A0AAW9A9V3_9BACL</name>
<dbReference type="Proteomes" id="UP001271648">
    <property type="component" value="Unassembled WGS sequence"/>
</dbReference>
<keyword evidence="2" id="KW-1185">Reference proteome</keyword>
<dbReference type="InterPro" id="IPR018540">
    <property type="entry name" value="Spo0E-like"/>
</dbReference>
<dbReference type="SUPFAM" id="SSF140500">
    <property type="entry name" value="BAS1536-like"/>
    <property type="match status" value="1"/>
</dbReference>
<reference evidence="1 2" key="1">
    <citation type="submission" date="2023-06" db="EMBL/GenBank/DDBJ databases">
        <title>Sporosarcina sp. nov., isolated from Korean traditional fermented seafood 'Jeotgal'.</title>
        <authorList>
            <person name="Yang A.I."/>
            <person name="Shin N.-R."/>
        </authorList>
    </citation>
    <scope>NUCLEOTIDE SEQUENCE [LARGE SCALE GENOMIC DNA]</scope>
    <source>
        <strain evidence="1 2">KCTC43456</strain>
    </source>
</reference>
<evidence type="ECO:0000313" key="1">
    <source>
        <dbReference type="EMBL" id="MDW0115908.1"/>
    </source>
</evidence>
<dbReference type="GO" id="GO:0043937">
    <property type="term" value="P:regulation of sporulation"/>
    <property type="evidence" value="ECO:0007669"/>
    <property type="project" value="InterPro"/>
</dbReference>